<protein>
    <submittedName>
        <fullName evidence="1">DUF1501 domain-containing protein</fullName>
    </submittedName>
</protein>
<evidence type="ECO:0000313" key="2">
    <source>
        <dbReference type="Proteomes" id="UP001367030"/>
    </source>
</evidence>
<proteinExistence type="predicted"/>
<dbReference type="InterPro" id="IPR006311">
    <property type="entry name" value="TAT_signal"/>
</dbReference>
<name>A0ABU8X2U8_9BURK</name>
<sequence>MTDRQYPRRDFLRMAASGAALTLVAPRLALAKAATERRFVFVIQRGAADGLETLIPYADPGYARLRGAMALDPATATHLDGSFALHPAMVETARLHAAREALFVHAVASPYRDRSHFDGQNVLETGGTSPYQLKDGWLNRLVSQLPHADKEAIAFSATVPVALRGPVEVASYAPSALPQATDDLMLRVTQLYQDDAQLHALWSSAMDTRDIAMGGQGGARPRQDGASTGKLAASFLARADGPRIAMIETGGWDTHSAQNARLAAQLRNLDAMVAALRDGMGSAWSETVVLVATEFGRTAAANGTNGTDHGTGAMAMLLGGAVQGGRVLADWPGLGNGNLLENRDLRPTTALDALIAQACGECFAIEPSRLSRMLFPQGVAVPGGAGQALPRLLR</sequence>
<accession>A0ABU8X2U8</accession>
<dbReference type="EMBL" id="JBBKZS010000001">
    <property type="protein sequence ID" value="MEJ8853343.1"/>
    <property type="molecule type" value="Genomic_DNA"/>
</dbReference>
<dbReference type="Proteomes" id="UP001367030">
    <property type="component" value="Unassembled WGS sequence"/>
</dbReference>
<dbReference type="InterPro" id="IPR010869">
    <property type="entry name" value="DUF1501"/>
</dbReference>
<dbReference type="RefSeq" id="WP_340333439.1">
    <property type="nucleotide sequence ID" value="NZ_JBBKZS010000001.1"/>
</dbReference>
<dbReference type="PANTHER" id="PTHR43737">
    <property type="entry name" value="BLL7424 PROTEIN"/>
    <property type="match status" value="1"/>
</dbReference>
<dbReference type="PROSITE" id="PS51318">
    <property type="entry name" value="TAT"/>
    <property type="match status" value="1"/>
</dbReference>
<dbReference type="Pfam" id="PF07394">
    <property type="entry name" value="DUF1501"/>
    <property type="match status" value="1"/>
</dbReference>
<organism evidence="1 2">
    <name type="scientific">Variovorax robiniae</name>
    <dbReference type="NCBI Taxonomy" id="1836199"/>
    <lineage>
        <taxon>Bacteria</taxon>
        <taxon>Pseudomonadati</taxon>
        <taxon>Pseudomonadota</taxon>
        <taxon>Betaproteobacteria</taxon>
        <taxon>Burkholderiales</taxon>
        <taxon>Comamonadaceae</taxon>
        <taxon>Variovorax</taxon>
    </lineage>
</organism>
<reference evidence="1 2" key="1">
    <citation type="submission" date="2024-03" db="EMBL/GenBank/DDBJ databases">
        <title>Novel species of the genus Variovorax.</title>
        <authorList>
            <person name="Liu Q."/>
            <person name="Xin Y.-H."/>
        </authorList>
    </citation>
    <scope>NUCLEOTIDE SEQUENCE [LARGE SCALE GENOMIC DNA]</scope>
    <source>
        <strain evidence="1 2">KACC 18901</strain>
    </source>
</reference>
<comment type="caution">
    <text evidence="1">The sequence shown here is derived from an EMBL/GenBank/DDBJ whole genome shotgun (WGS) entry which is preliminary data.</text>
</comment>
<evidence type="ECO:0000313" key="1">
    <source>
        <dbReference type="EMBL" id="MEJ8853343.1"/>
    </source>
</evidence>
<gene>
    <name evidence="1" type="ORF">WKW79_02110</name>
</gene>
<keyword evidence="2" id="KW-1185">Reference proteome</keyword>
<dbReference type="PANTHER" id="PTHR43737:SF1">
    <property type="entry name" value="DUF1501 DOMAIN-CONTAINING PROTEIN"/>
    <property type="match status" value="1"/>
</dbReference>